<evidence type="ECO:0000313" key="3">
    <source>
        <dbReference type="Proteomes" id="UP000092124"/>
    </source>
</evidence>
<dbReference type="STRING" id="56216.A0A1A6HRZ5"/>
<name>A0A1A6HRZ5_NEOLE</name>
<reference evidence="2 3" key="1">
    <citation type="submission" date="2016-06" db="EMBL/GenBank/DDBJ databases">
        <title>The Draft Genome Sequence and Annotation of the Desert Woodrat Neotoma lepida.</title>
        <authorList>
            <person name="Campbell M."/>
            <person name="Oakeson K.F."/>
            <person name="Yandell M."/>
            <person name="Halpert J.R."/>
            <person name="Dearing D."/>
        </authorList>
    </citation>
    <scope>NUCLEOTIDE SEQUENCE [LARGE SCALE GENOMIC DNA]</scope>
    <source>
        <strain evidence="2">417</strain>
        <tissue evidence="2">Liver</tissue>
    </source>
</reference>
<accession>A0A1A6HRZ5</accession>
<sequence length="162" mass="16837">MGMVAGAPCGTFSYLRIGMQGRELTGSTGKTMTQSGGGAFGTFTAIRTGTWRSSGQCLPATTNSISPEAEPEHEDSAALTLQLVYPDGTTERPSDTNLQQAPRWKSMRLSPKGGSSGGSAENSTALATSLPPSRTAVEAHRPQKKGFMKPGTGEMAVTQDPA</sequence>
<dbReference type="AlphaFoldDB" id="A0A1A6HRZ5"/>
<comment type="caution">
    <text evidence="2">The sequence shown here is derived from an EMBL/GenBank/DDBJ whole genome shotgun (WGS) entry which is preliminary data.</text>
</comment>
<dbReference type="Proteomes" id="UP000092124">
    <property type="component" value="Unassembled WGS sequence"/>
</dbReference>
<organism evidence="2 3">
    <name type="scientific">Neotoma lepida</name>
    <name type="common">Desert woodrat</name>
    <dbReference type="NCBI Taxonomy" id="56216"/>
    <lineage>
        <taxon>Eukaryota</taxon>
        <taxon>Metazoa</taxon>
        <taxon>Chordata</taxon>
        <taxon>Craniata</taxon>
        <taxon>Vertebrata</taxon>
        <taxon>Euteleostomi</taxon>
        <taxon>Mammalia</taxon>
        <taxon>Eutheria</taxon>
        <taxon>Euarchontoglires</taxon>
        <taxon>Glires</taxon>
        <taxon>Rodentia</taxon>
        <taxon>Myomorpha</taxon>
        <taxon>Muroidea</taxon>
        <taxon>Cricetidae</taxon>
        <taxon>Neotominae</taxon>
        <taxon>Neotoma</taxon>
    </lineage>
</organism>
<keyword evidence="3" id="KW-1185">Reference proteome</keyword>
<dbReference type="EMBL" id="LZPO01017295">
    <property type="protein sequence ID" value="OBS81031.1"/>
    <property type="molecule type" value="Genomic_DNA"/>
</dbReference>
<evidence type="ECO:0000256" key="1">
    <source>
        <dbReference type="SAM" id="MobiDB-lite"/>
    </source>
</evidence>
<proteinExistence type="predicted"/>
<feature type="region of interest" description="Disordered" evidence="1">
    <location>
        <begin position="54"/>
        <end position="162"/>
    </location>
</feature>
<feature type="compositionally biased region" description="Polar residues" evidence="1">
    <location>
        <begin position="118"/>
        <end position="132"/>
    </location>
</feature>
<gene>
    <name evidence="2" type="ORF">A6R68_20759</name>
</gene>
<evidence type="ECO:0000313" key="2">
    <source>
        <dbReference type="EMBL" id="OBS81031.1"/>
    </source>
</evidence>
<protein>
    <submittedName>
        <fullName evidence="2">Uncharacterized protein</fullName>
    </submittedName>
</protein>
<feature type="compositionally biased region" description="Polar residues" evidence="1">
    <location>
        <begin position="54"/>
        <end position="66"/>
    </location>
</feature>